<dbReference type="Proteomes" id="UP000318138">
    <property type="component" value="Chromosome"/>
</dbReference>
<accession>A0A859FEU6</accession>
<evidence type="ECO:0000313" key="1">
    <source>
        <dbReference type="EMBL" id="QKS71222.1"/>
    </source>
</evidence>
<organism evidence="1 2">
    <name type="scientific">Paenalkalicoccus suaedae</name>
    <dbReference type="NCBI Taxonomy" id="2592382"/>
    <lineage>
        <taxon>Bacteria</taxon>
        <taxon>Bacillati</taxon>
        <taxon>Bacillota</taxon>
        <taxon>Bacilli</taxon>
        <taxon>Bacillales</taxon>
        <taxon>Bacillaceae</taxon>
        <taxon>Paenalkalicoccus</taxon>
    </lineage>
</organism>
<gene>
    <name evidence="1" type="ORF">FLK61_31415</name>
</gene>
<keyword evidence="2" id="KW-1185">Reference proteome</keyword>
<dbReference type="AlphaFoldDB" id="A0A859FEU6"/>
<dbReference type="KEGG" id="psua:FLK61_31415"/>
<dbReference type="EMBL" id="CP041372">
    <property type="protein sequence ID" value="QKS71222.1"/>
    <property type="molecule type" value="Genomic_DNA"/>
</dbReference>
<protein>
    <submittedName>
        <fullName evidence="1">Uncharacterized protein</fullName>
    </submittedName>
</protein>
<proteinExistence type="predicted"/>
<sequence>MLKDPKTLGYRGNLLAALEPFDYSAHMDLLIDYVINGNYEVSRKSYFLIESRLDAVSKKKRKRYKKKLKEAREHLEGHVKLLSKTIKML</sequence>
<evidence type="ECO:0000313" key="2">
    <source>
        <dbReference type="Proteomes" id="UP000318138"/>
    </source>
</evidence>
<reference evidence="2" key="1">
    <citation type="submission" date="2019-07" db="EMBL/GenBank/DDBJ databases">
        <title>Bacillus alkalisoli sp. nov. isolated from saline soil.</title>
        <authorList>
            <person name="Sun J.-Q."/>
            <person name="Xu L."/>
        </authorList>
    </citation>
    <scope>NUCLEOTIDE SEQUENCE [LARGE SCALE GENOMIC DNA]</scope>
    <source>
        <strain evidence="2">M4U3P1</strain>
    </source>
</reference>
<name>A0A859FEU6_9BACI</name>